<evidence type="ECO:0000313" key="3">
    <source>
        <dbReference type="Proteomes" id="UP001317629"/>
    </source>
</evidence>
<dbReference type="RefSeq" id="WP_281932190.1">
    <property type="nucleotide sequence ID" value="NZ_AP027143.1"/>
</dbReference>
<dbReference type="Proteomes" id="UP001317629">
    <property type="component" value="Plasmid pSS37A-Re-1"/>
</dbReference>
<keyword evidence="2" id="KW-0614">Plasmid</keyword>
<accession>A0ABM8EDX5</accession>
<proteinExistence type="predicted"/>
<dbReference type="EMBL" id="AP027143">
    <property type="protein sequence ID" value="BDV36229.1"/>
    <property type="molecule type" value="Genomic_DNA"/>
</dbReference>
<keyword evidence="3" id="KW-1185">Reference proteome</keyword>
<name>A0ABM8EDX5_9HYPH</name>
<protein>
    <submittedName>
        <fullName evidence="2">Transcription factor</fullName>
    </submittedName>
</protein>
<evidence type="ECO:0000313" key="2">
    <source>
        <dbReference type="EMBL" id="BDV36229.1"/>
    </source>
</evidence>
<dbReference type="InterPro" id="IPR011660">
    <property type="entry name" value="VapB-like"/>
</dbReference>
<organism evidence="2 3">
    <name type="scientific">Methylocystis iwaonis</name>
    <dbReference type="NCBI Taxonomy" id="2885079"/>
    <lineage>
        <taxon>Bacteria</taxon>
        <taxon>Pseudomonadati</taxon>
        <taxon>Pseudomonadota</taxon>
        <taxon>Alphaproteobacteria</taxon>
        <taxon>Hyphomicrobiales</taxon>
        <taxon>Methylocystaceae</taxon>
        <taxon>Methylocystis</taxon>
    </lineage>
</organism>
<reference evidence="2 3" key="1">
    <citation type="journal article" date="2023" name="Int. J. Syst. Evol. Microbiol.">
        <title>Methylocystis iwaonis sp. nov., a type II methane-oxidizing bacterium from surface soil of a rice paddy field in Japan, and emended description of the genus Methylocystis (ex Whittenbury et al. 1970) Bowman et al. 1993.</title>
        <authorList>
            <person name="Kaise H."/>
            <person name="Sawadogo J.B."/>
            <person name="Alam M.S."/>
            <person name="Ueno C."/>
            <person name="Dianou D."/>
            <person name="Shinjo R."/>
            <person name="Asakawa S."/>
        </authorList>
    </citation>
    <scope>NUCLEOTIDE SEQUENCE [LARGE SCALE GENOMIC DNA]</scope>
    <source>
        <strain evidence="2 3">SS37A-Re</strain>
    </source>
</reference>
<feature type="region of interest" description="Disordered" evidence="1">
    <location>
        <begin position="58"/>
        <end position="83"/>
    </location>
</feature>
<geneLocation type="plasmid" evidence="2 3">
    <name>pSS37A-Re-1</name>
</geneLocation>
<evidence type="ECO:0000256" key="1">
    <source>
        <dbReference type="SAM" id="MobiDB-lite"/>
    </source>
</evidence>
<sequence length="83" mass="9622">MAYSIKDPETDELIRKLAKAKRKPIVEAIKEACANELARERAKIPLWERLQPLRARVASHPARPEQTHASHKGFFDDMWSDEK</sequence>
<gene>
    <name evidence="2" type="ORF">SS37A_37590</name>
</gene>
<dbReference type="Pfam" id="PF07704">
    <property type="entry name" value="PSK_trans_fac"/>
    <property type="match status" value="1"/>
</dbReference>